<protein>
    <submittedName>
        <fullName evidence="2">RNA-metabolising metallo-beta-lactamase</fullName>
    </submittedName>
</protein>
<gene>
    <name evidence="2" type="ORF">B1B_08622</name>
</gene>
<comment type="caution">
    <text evidence="2">The sequence shown here is derived from an EMBL/GenBank/DDBJ whole genome shotgun (WGS) entry which is preliminary data.</text>
</comment>
<dbReference type="PANTHER" id="PTHR43694:SF1">
    <property type="entry name" value="RIBONUCLEASE J"/>
    <property type="match status" value="1"/>
</dbReference>
<dbReference type="PANTHER" id="PTHR43694">
    <property type="entry name" value="RIBONUCLEASE J"/>
    <property type="match status" value="1"/>
</dbReference>
<dbReference type="InterPro" id="IPR055132">
    <property type="entry name" value="RNase_J_b_CASP"/>
</dbReference>
<dbReference type="InterPro" id="IPR042173">
    <property type="entry name" value="RNase_J_2"/>
</dbReference>
<dbReference type="Gene3D" id="3.40.50.10710">
    <property type="entry name" value="Metallo-hydrolase/oxidoreductase"/>
    <property type="match status" value="1"/>
</dbReference>
<dbReference type="SUPFAM" id="SSF56281">
    <property type="entry name" value="Metallo-hydrolase/oxidoreductase"/>
    <property type="match status" value="1"/>
</dbReference>
<feature type="non-terminal residue" evidence="2">
    <location>
        <position position="1"/>
    </location>
</feature>
<name>T1AAU6_9ZZZZ</name>
<feature type="domain" description="Ribonuclease J beta-CASP" evidence="1">
    <location>
        <begin position="45"/>
        <end position="158"/>
    </location>
</feature>
<sequence>ARLAELGRRGVRLLLSDSTNAPNEGITPSEMTVRPALDQALSESEGRVIVVTFASNLARLRQIVELASESGRRSCLVGRSMLRNVATAMELGYLQQPPGGLLAPRDLAGLADTEVCLLATGSQGEPLAALSRIASGTHPFVRVRPRDTVVLAANPIPG</sequence>
<dbReference type="Pfam" id="PF22505">
    <property type="entry name" value="RNase_J_b_CASP"/>
    <property type="match status" value="1"/>
</dbReference>
<feature type="non-terminal residue" evidence="2">
    <location>
        <position position="158"/>
    </location>
</feature>
<reference evidence="2" key="2">
    <citation type="journal article" date="2014" name="ISME J.">
        <title>Microbial stratification in low pH oxic and suboxic macroscopic growths along an acid mine drainage.</title>
        <authorList>
            <person name="Mendez-Garcia C."/>
            <person name="Mesa V."/>
            <person name="Sprenger R.R."/>
            <person name="Richter M."/>
            <person name="Diez M.S."/>
            <person name="Solano J."/>
            <person name="Bargiela R."/>
            <person name="Golyshina O.V."/>
            <person name="Manteca A."/>
            <person name="Ramos J.L."/>
            <person name="Gallego J.R."/>
            <person name="Llorente I."/>
            <person name="Martins Dos Santos V.A."/>
            <person name="Jensen O.N."/>
            <person name="Pelaez A.I."/>
            <person name="Sanchez J."/>
            <person name="Ferrer M."/>
        </authorList>
    </citation>
    <scope>NUCLEOTIDE SEQUENCE</scope>
</reference>
<reference evidence="2" key="1">
    <citation type="submission" date="2013-08" db="EMBL/GenBank/DDBJ databases">
        <authorList>
            <person name="Mendez C."/>
            <person name="Richter M."/>
            <person name="Ferrer M."/>
            <person name="Sanchez J."/>
        </authorList>
    </citation>
    <scope>NUCLEOTIDE SEQUENCE</scope>
</reference>
<accession>T1AAU6</accession>
<evidence type="ECO:0000259" key="1">
    <source>
        <dbReference type="Pfam" id="PF22505"/>
    </source>
</evidence>
<dbReference type="Gene3D" id="3.60.15.10">
    <property type="entry name" value="Ribonuclease Z/Hydroxyacylglutathione hydrolase-like"/>
    <property type="match status" value="1"/>
</dbReference>
<dbReference type="AlphaFoldDB" id="T1AAU6"/>
<organism evidence="2">
    <name type="scientific">mine drainage metagenome</name>
    <dbReference type="NCBI Taxonomy" id="410659"/>
    <lineage>
        <taxon>unclassified sequences</taxon>
        <taxon>metagenomes</taxon>
        <taxon>ecological metagenomes</taxon>
    </lineage>
</organism>
<dbReference type="EMBL" id="AUZY01005640">
    <property type="protein sequence ID" value="EQD57841.1"/>
    <property type="molecule type" value="Genomic_DNA"/>
</dbReference>
<dbReference type="InterPro" id="IPR036866">
    <property type="entry name" value="RibonucZ/Hydroxyglut_hydro"/>
</dbReference>
<proteinExistence type="predicted"/>
<evidence type="ECO:0000313" key="2">
    <source>
        <dbReference type="EMBL" id="EQD57841.1"/>
    </source>
</evidence>